<sequence length="1071" mass="120841">MAYDQFSTPSSTALYSEAFFASLTFAQVENILYPHIGLPTLVKEWRFCAETQASGRATLVLPNESVPPISALQPILQSMEQAYADGMRSVMIVYSDPILGPSENFYHFSKIRLFKLVNNHAGHVQSARELLRYIERQTLLPPSLLELFKSSRILAPIEGLWTSCVPLYKLWDFLDENWLEEDILNALSELCYLREHANSGLPGSPPSFLFFPTYFFTEASRLYKSHPKVLSTQLLDIRRRIHNTGVRKVAFIAHSSNHYAAYCQVQPQLVLEHGDSLHRAPSQDVLDILQWVFADLDDVYACPTQIVSGEIAHQGLGTGGEGSCALAALNFIELRLENGTRRWTGSKARYFRDTSLQELLVYHFTASSSPATLGECITECMEVESGLDSQVNSHSNLGFTGYNDYNLLSPLANHPIYNFLQAMSQLTPFNLPRMPATLPLVGNLVTQYIPQKLADVSVCPLLPALEIEAGIHRPSTPISSKKSRSPSLEIISPSRIRPAKRSRAKPLALSPSLLSISDSDIDVKPLRLSKNDKDQGQLTLSKLGLTTKKRATQTPCKKDHSPTVIDLTTPKSHPLDVKIKVEKRADRKLPPNTKSVSKAVSKNDIVRDIKPSQGDIRVGRTFASMEDGFRAVCEQQAELGHTWIISQTYRDSNGHVKKLTTRCNHYRKPQETHKVDIDPSEHRRSKSKRTDCKAHVNVTRVSSSTSWYISTAVLDHNHEREVHEEGTASHRPTTEERDIVSKLATSGRAKFSRSQISVVLANEGHALEPRQITNISNKARRQAKDEVSSHGGNFEAIIADLHAKAAEERGWNHRLKLDDNGTVVCLWWQSPKQFGLTKRFNDILINDNANNRNDAGYSLNIGIIIDNFGKSRNIWYALQAYEDAATHSWVFRCHLEVAGVPPTTLITDRGPGLISSAIRDLPLTDHVYCLFHLDENVTKNLRPRLGSEWPDFQRNFWRVYNAVSPEEFDRLWNELISRFPAAKEYLENELYPCREKWAWAWVSTKFTAGVRTNGRVEIENRVNKEFADPKTSIFQVYVRLNERTQGQAADDMIRVRDVSDKHQPCIAHAIN</sequence>
<feature type="region of interest" description="Disordered" evidence="1">
    <location>
        <begin position="672"/>
        <end position="691"/>
    </location>
</feature>
<evidence type="ECO:0000313" key="3">
    <source>
        <dbReference type="Proteomes" id="UP000284706"/>
    </source>
</evidence>
<accession>A0A409WR94</accession>
<dbReference type="EMBL" id="NHYE01004907">
    <property type="protein sequence ID" value="PPQ81028.1"/>
    <property type="molecule type" value="Genomic_DNA"/>
</dbReference>
<gene>
    <name evidence="2" type="ORF">CVT26_002883</name>
</gene>
<dbReference type="Proteomes" id="UP000284706">
    <property type="component" value="Unassembled WGS sequence"/>
</dbReference>
<reference evidence="2 3" key="1">
    <citation type="journal article" date="2018" name="Evol. Lett.">
        <title>Horizontal gene cluster transfer increased hallucinogenic mushroom diversity.</title>
        <authorList>
            <person name="Reynolds H.T."/>
            <person name="Vijayakumar V."/>
            <person name="Gluck-Thaler E."/>
            <person name="Korotkin H.B."/>
            <person name="Matheny P.B."/>
            <person name="Slot J.C."/>
        </authorList>
    </citation>
    <scope>NUCLEOTIDE SEQUENCE [LARGE SCALE GENOMIC DNA]</scope>
    <source>
        <strain evidence="2 3">SRW20</strain>
    </source>
</reference>
<dbReference type="PANTHER" id="PTHR47718">
    <property type="entry name" value="OS01G0519700 PROTEIN"/>
    <property type="match status" value="1"/>
</dbReference>
<dbReference type="PANTHER" id="PTHR47718:SF3">
    <property type="entry name" value="PROTEIN FAR1-RELATED SEQUENCE 5-LIKE"/>
    <property type="match status" value="1"/>
</dbReference>
<dbReference type="OrthoDB" id="2402896at2759"/>
<organism evidence="2 3">
    <name type="scientific">Gymnopilus dilepis</name>
    <dbReference type="NCBI Taxonomy" id="231916"/>
    <lineage>
        <taxon>Eukaryota</taxon>
        <taxon>Fungi</taxon>
        <taxon>Dikarya</taxon>
        <taxon>Basidiomycota</taxon>
        <taxon>Agaricomycotina</taxon>
        <taxon>Agaricomycetes</taxon>
        <taxon>Agaricomycetidae</taxon>
        <taxon>Agaricales</taxon>
        <taxon>Agaricineae</taxon>
        <taxon>Hymenogastraceae</taxon>
        <taxon>Gymnopilus</taxon>
    </lineage>
</organism>
<evidence type="ECO:0000313" key="2">
    <source>
        <dbReference type="EMBL" id="PPQ81028.1"/>
    </source>
</evidence>
<evidence type="ECO:0000256" key="1">
    <source>
        <dbReference type="SAM" id="MobiDB-lite"/>
    </source>
</evidence>
<keyword evidence="3" id="KW-1185">Reference proteome</keyword>
<dbReference type="Gene3D" id="3.40.395.10">
    <property type="entry name" value="Adenoviral Proteinase, Chain A"/>
    <property type="match status" value="1"/>
</dbReference>
<dbReference type="InParanoid" id="A0A409WR94"/>
<proteinExistence type="predicted"/>
<name>A0A409WR94_9AGAR</name>
<feature type="region of interest" description="Disordered" evidence="1">
    <location>
        <begin position="551"/>
        <end position="570"/>
    </location>
</feature>
<protein>
    <submittedName>
        <fullName evidence="2">Uncharacterized protein</fullName>
    </submittedName>
</protein>
<comment type="caution">
    <text evidence="2">The sequence shown here is derived from an EMBL/GenBank/DDBJ whole genome shotgun (WGS) entry which is preliminary data.</text>
</comment>
<dbReference type="AlphaFoldDB" id="A0A409WR94"/>
<dbReference type="STRING" id="231916.A0A409WR94"/>